<gene>
    <name evidence="8" type="ORF">OKIOD_LOCUS11366</name>
</gene>
<dbReference type="EMBL" id="OU015566">
    <property type="protein sequence ID" value="CAG5105951.1"/>
    <property type="molecule type" value="Genomic_DNA"/>
</dbReference>
<proteinExistence type="inferred from homology"/>
<keyword evidence="5 6" id="KW-0472">Membrane</keyword>
<reference evidence="8 9" key="1">
    <citation type="submission" date="2021-04" db="EMBL/GenBank/DDBJ databases">
        <authorList>
            <person name="Bliznina A."/>
        </authorList>
    </citation>
    <scope>NUCLEOTIDE SEQUENCE [LARGE SCALE GENOMIC DNA]</scope>
</reference>
<keyword evidence="9" id="KW-1185">Reference proteome</keyword>
<keyword evidence="7" id="KW-0175">Coiled coil</keyword>
<evidence type="ECO:0000256" key="5">
    <source>
        <dbReference type="ARBA" id="ARBA00023136"/>
    </source>
</evidence>
<evidence type="ECO:0000256" key="2">
    <source>
        <dbReference type="ARBA" id="ARBA00008573"/>
    </source>
</evidence>
<dbReference type="Pfam" id="PF03134">
    <property type="entry name" value="TB2_DP1_HVA22"/>
    <property type="match status" value="1"/>
</dbReference>
<sequence length="194" mass="22455">MSLNYYWGQYIKRLEEYLDGSPIKPYLETAENKFKIKKRHMVLAVGLTIVCTTMHLMAPLVVSLMAFCYPAIKSIKSLESGDPEMTKKWLTYWIVYGTFSVAEVFVDILLSWFPMYFLVKMIFLIWCMSPTEYNGSIVVYRSVILPLFMQHEGKLNELNNKLVEAAQEAKDIAVDEFTKAHVDSVREQIASKLE</sequence>
<name>A0ABN7STB6_OIKDI</name>
<evidence type="ECO:0000313" key="9">
    <source>
        <dbReference type="Proteomes" id="UP001158576"/>
    </source>
</evidence>
<evidence type="ECO:0000256" key="7">
    <source>
        <dbReference type="SAM" id="Coils"/>
    </source>
</evidence>
<dbReference type="Proteomes" id="UP001158576">
    <property type="component" value="Chromosome 1"/>
</dbReference>
<keyword evidence="3 6" id="KW-0812">Transmembrane</keyword>
<evidence type="ECO:0000313" key="8">
    <source>
        <dbReference type="EMBL" id="CAG5105951.1"/>
    </source>
</evidence>
<evidence type="ECO:0000256" key="6">
    <source>
        <dbReference type="RuleBase" id="RU362006"/>
    </source>
</evidence>
<protein>
    <recommendedName>
        <fullName evidence="6">Receptor expression-enhancing protein</fullName>
    </recommendedName>
</protein>
<evidence type="ECO:0000256" key="1">
    <source>
        <dbReference type="ARBA" id="ARBA00004141"/>
    </source>
</evidence>
<accession>A0ABN7STB6</accession>
<dbReference type="PANTHER" id="PTHR12300">
    <property type="entry name" value="HVA22-LIKE PROTEINS"/>
    <property type="match status" value="1"/>
</dbReference>
<keyword evidence="4 6" id="KW-1133">Transmembrane helix</keyword>
<dbReference type="InterPro" id="IPR004345">
    <property type="entry name" value="TB2_DP1_HVA22"/>
</dbReference>
<feature type="transmembrane region" description="Helical" evidence="6">
    <location>
        <begin position="92"/>
        <end position="119"/>
    </location>
</feature>
<organism evidence="8 9">
    <name type="scientific">Oikopleura dioica</name>
    <name type="common">Tunicate</name>
    <dbReference type="NCBI Taxonomy" id="34765"/>
    <lineage>
        <taxon>Eukaryota</taxon>
        <taxon>Metazoa</taxon>
        <taxon>Chordata</taxon>
        <taxon>Tunicata</taxon>
        <taxon>Appendicularia</taxon>
        <taxon>Copelata</taxon>
        <taxon>Oikopleuridae</taxon>
        <taxon>Oikopleura</taxon>
    </lineage>
</organism>
<evidence type="ECO:0000256" key="4">
    <source>
        <dbReference type="ARBA" id="ARBA00022989"/>
    </source>
</evidence>
<dbReference type="PANTHER" id="PTHR12300:SF161">
    <property type="entry name" value="RECEPTOR EXPRESSION-ENHANCING PROTEIN"/>
    <property type="match status" value="1"/>
</dbReference>
<comment type="similarity">
    <text evidence="2 6">Belongs to the DP1 family.</text>
</comment>
<comment type="subcellular location">
    <subcellularLocation>
        <location evidence="1 6">Membrane</location>
        <topology evidence="1 6">Multi-pass membrane protein</topology>
    </subcellularLocation>
</comment>
<feature type="coiled-coil region" evidence="7">
    <location>
        <begin position="148"/>
        <end position="175"/>
    </location>
</feature>
<feature type="transmembrane region" description="Helical" evidence="6">
    <location>
        <begin position="42"/>
        <end position="72"/>
    </location>
</feature>
<evidence type="ECO:0000256" key="3">
    <source>
        <dbReference type="ARBA" id="ARBA00022692"/>
    </source>
</evidence>